<evidence type="ECO:0000256" key="1">
    <source>
        <dbReference type="SAM" id="MobiDB-lite"/>
    </source>
</evidence>
<protein>
    <recommendedName>
        <fullName evidence="3">Nuclease associated modular domain-containing protein</fullName>
    </recommendedName>
</protein>
<name>A0A0F8ZHQ6_9ZZZZ</name>
<dbReference type="AlphaFoldDB" id="A0A0F8ZHQ6"/>
<reference evidence="2" key="1">
    <citation type="journal article" date="2015" name="Nature">
        <title>Complex archaea that bridge the gap between prokaryotes and eukaryotes.</title>
        <authorList>
            <person name="Spang A."/>
            <person name="Saw J.H."/>
            <person name="Jorgensen S.L."/>
            <person name="Zaremba-Niedzwiedzka K."/>
            <person name="Martijn J."/>
            <person name="Lind A.E."/>
            <person name="van Eijk R."/>
            <person name="Schleper C."/>
            <person name="Guy L."/>
            <person name="Ettema T.J."/>
        </authorList>
    </citation>
    <scope>NUCLEOTIDE SEQUENCE</scope>
</reference>
<organism evidence="2">
    <name type="scientific">marine sediment metagenome</name>
    <dbReference type="NCBI Taxonomy" id="412755"/>
    <lineage>
        <taxon>unclassified sequences</taxon>
        <taxon>metagenomes</taxon>
        <taxon>ecological metagenomes</taxon>
    </lineage>
</organism>
<gene>
    <name evidence="2" type="ORF">LCGC14_2969090</name>
</gene>
<feature type="compositionally biased region" description="Basic and acidic residues" evidence="1">
    <location>
        <begin position="14"/>
        <end position="32"/>
    </location>
</feature>
<sequence length="78" mass="9543">MVFKKGNQINKGRKLTEEHKEKIRSYRHTEEAKNKIRGRRPWNYIDGRSKLITTVRYGDDWEAIRLLIYKRDNYTCQK</sequence>
<accession>A0A0F8ZHQ6</accession>
<evidence type="ECO:0000313" key="2">
    <source>
        <dbReference type="EMBL" id="KKK65939.1"/>
    </source>
</evidence>
<comment type="caution">
    <text evidence="2">The sequence shown here is derived from an EMBL/GenBank/DDBJ whole genome shotgun (WGS) entry which is preliminary data.</text>
</comment>
<feature type="non-terminal residue" evidence="2">
    <location>
        <position position="78"/>
    </location>
</feature>
<evidence type="ECO:0008006" key="3">
    <source>
        <dbReference type="Google" id="ProtNLM"/>
    </source>
</evidence>
<feature type="region of interest" description="Disordered" evidence="1">
    <location>
        <begin position="1"/>
        <end position="32"/>
    </location>
</feature>
<proteinExistence type="predicted"/>
<dbReference type="EMBL" id="LAZR01060317">
    <property type="protein sequence ID" value="KKK65939.1"/>
    <property type="molecule type" value="Genomic_DNA"/>
</dbReference>